<dbReference type="InterPro" id="IPR036388">
    <property type="entry name" value="WH-like_DNA-bd_sf"/>
</dbReference>
<dbReference type="AlphaFoldDB" id="A0A0A1M989"/>
<protein>
    <submittedName>
        <fullName evidence="5">Putative HTH-type transcriptional regulator YdfH</fullName>
    </submittedName>
</protein>
<dbReference type="RefSeq" id="WP_226894739.1">
    <property type="nucleotide sequence ID" value="NZ_CAXOIH010000009.1"/>
</dbReference>
<reference evidence="5 6" key="1">
    <citation type="submission" date="2014-11" db="EMBL/GenBank/DDBJ databases">
        <authorList>
            <person name="Urmite Genomes Urmite Genomes"/>
        </authorList>
    </citation>
    <scope>NUCLEOTIDE SEQUENCE [LARGE SCALE GENOMIC DNA]</scope>
    <source>
        <strain evidence="5 6">Oc5</strain>
    </source>
</reference>
<dbReference type="GO" id="GO:0003700">
    <property type="term" value="F:DNA-binding transcription factor activity"/>
    <property type="evidence" value="ECO:0007669"/>
    <property type="project" value="InterPro"/>
</dbReference>
<evidence type="ECO:0000256" key="3">
    <source>
        <dbReference type="ARBA" id="ARBA00023163"/>
    </source>
</evidence>
<dbReference type="InterPro" id="IPR000524">
    <property type="entry name" value="Tscrpt_reg_HTH_GntR"/>
</dbReference>
<dbReference type="Gene3D" id="1.10.10.10">
    <property type="entry name" value="Winged helix-like DNA-binding domain superfamily/Winged helix DNA-binding domain"/>
    <property type="match status" value="1"/>
</dbReference>
<evidence type="ECO:0000256" key="2">
    <source>
        <dbReference type="ARBA" id="ARBA00023125"/>
    </source>
</evidence>
<dbReference type="SUPFAM" id="SSF48008">
    <property type="entry name" value="GntR ligand-binding domain-like"/>
    <property type="match status" value="1"/>
</dbReference>
<accession>A0A0A1M989</accession>
<name>A0A0A1M989_9BACI</name>
<proteinExistence type="predicted"/>
<keyword evidence="6" id="KW-1185">Reference proteome</keyword>
<organism evidence="5 6">
    <name type="scientific">Oceanobacillus oncorhynchi</name>
    <dbReference type="NCBI Taxonomy" id="545501"/>
    <lineage>
        <taxon>Bacteria</taxon>
        <taxon>Bacillati</taxon>
        <taxon>Bacillota</taxon>
        <taxon>Bacilli</taxon>
        <taxon>Bacillales</taxon>
        <taxon>Bacillaceae</taxon>
        <taxon>Oceanobacillus</taxon>
    </lineage>
</organism>
<gene>
    <name evidence="5" type="primary">ydfH_4</name>
    <name evidence="5" type="ORF">BN997_01755</name>
</gene>
<dbReference type="SUPFAM" id="SSF46785">
    <property type="entry name" value="Winged helix' DNA-binding domain"/>
    <property type="match status" value="1"/>
</dbReference>
<dbReference type="PANTHER" id="PTHR43537:SF5">
    <property type="entry name" value="UXU OPERON TRANSCRIPTIONAL REGULATOR"/>
    <property type="match status" value="1"/>
</dbReference>
<dbReference type="GO" id="GO:0003677">
    <property type="term" value="F:DNA binding"/>
    <property type="evidence" value="ECO:0007669"/>
    <property type="project" value="UniProtKB-KW"/>
</dbReference>
<keyword evidence="2" id="KW-0238">DNA-binding</keyword>
<dbReference type="PROSITE" id="PS50949">
    <property type="entry name" value="HTH_GNTR"/>
    <property type="match status" value="1"/>
</dbReference>
<dbReference type="EMBL" id="CDGG01000001">
    <property type="protein sequence ID" value="CEI81900.1"/>
    <property type="molecule type" value="Genomic_DNA"/>
</dbReference>
<dbReference type="SMART" id="SM00895">
    <property type="entry name" value="FCD"/>
    <property type="match status" value="1"/>
</dbReference>
<keyword evidence="3" id="KW-0804">Transcription</keyword>
<dbReference type="Gene3D" id="1.20.120.530">
    <property type="entry name" value="GntR ligand-binding domain-like"/>
    <property type="match status" value="1"/>
</dbReference>
<evidence type="ECO:0000313" key="6">
    <source>
        <dbReference type="Proteomes" id="UP000040453"/>
    </source>
</evidence>
<sequence>MDKTKRLSTTDYIYEQIKKDIIEFTYEPNGRLVEDSLAKKMEISRTPLRQALYRLELEGLIVKKANGRMAVAPMSMKEAKELFMVREVMEGLIAREATLNIAQSNDFDGIINKFEDITFLMRNSAENERKMDVVSYGSDFHSLLGEYSNNATAVNLLEQINNRVSRYRRLGVYKDPEYPRTLPVEEHEEVLKHMKAKSEHAAEAAMRAHIKRSLKNTIHGLSYLSL</sequence>
<evidence type="ECO:0000313" key="5">
    <source>
        <dbReference type="EMBL" id="CEI81900.1"/>
    </source>
</evidence>
<dbReference type="PANTHER" id="PTHR43537">
    <property type="entry name" value="TRANSCRIPTIONAL REGULATOR, GNTR FAMILY"/>
    <property type="match status" value="1"/>
</dbReference>
<evidence type="ECO:0000259" key="4">
    <source>
        <dbReference type="PROSITE" id="PS50949"/>
    </source>
</evidence>
<dbReference type="Proteomes" id="UP000040453">
    <property type="component" value="Unassembled WGS sequence"/>
</dbReference>
<feature type="domain" description="HTH gntR-type" evidence="4">
    <location>
        <begin position="7"/>
        <end position="74"/>
    </location>
</feature>
<keyword evidence="1" id="KW-0805">Transcription regulation</keyword>
<dbReference type="InterPro" id="IPR008920">
    <property type="entry name" value="TF_FadR/GntR_C"/>
</dbReference>
<dbReference type="Pfam" id="PF07729">
    <property type="entry name" value="FCD"/>
    <property type="match status" value="1"/>
</dbReference>
<dbReference type="Pfam" id="PF00392">
    <property type="entry name" value="GntR"/>
    <property type="match status" value="1"/>
</dbReference>
<dbReference type="SMART" id="SM00345">
    <property type="entry name" value="HTH_GNTR"/>
    <property type="match status" value="1"/>
</dbReference>
<evidence type="ECO:0000256" key="1">
    <source>
        <dbReference type="ARBA" id="ARBA00023015"/>
    </source>
</evidence>
<dbReference type="InterPro" id="IPR036390">
    <property type="entry name" value="WH_DNA-bd_sf"/>
</dbReference>
<dbReference type="STRING" id="545501.BN997_01755"/>
<dbReference type="InterPro" id="IPR011711">
    <property type="entry name" value="GntR_C"/>
</dbReference>